<dbReference type="Proteomes" id="UP000735302">
    <property type="component" value="Unassembled WGS sequence"/>
</dbReference>
<gene>
    <name evidence="3" type="ORF">PoB_003419200</name>
</gene>
<feature type="compositionally biased region" description="Polar residues" evidence="1">
    <location>
        <begin position="96"/>
        <end position="105"/>
    </location>
</feature>
<feature type="region of interest" description="Disordered" evidence="1">
    <location>
        <begin position="78"/>
        <end position="105"/>
    </location>
</feature>
<evidence type="ECO:0000256" key="2">
    <source>
        <dbReference type="SAM" id="Phobius"/>
    </source>
</evidence>
<protein>
    <submittedName>
        <fullName evidence="3">Uncharacterized protein</fullName>
    </submittedName>
</protein>
<keyword evidence="2" id="KW-0472">Membrane</keyword>
<evidence type="ECO:0000256" key="1">
    <source>
        <dbReference type="SAM" id="MobiDB-lite"/>
    </source>
</evidence>
<accession>A0AAV4AKA6</accession>
<feature type="compositionally biased region" description="Basic and acidic residues" evidence="1">
    <location>
        <begin position="85"/>
        <end position="94"/>
    </location>
</feature>
<keyword evidence="2" id="KW-0812">Transmembrane</keyword>
<proteinExistence type="predicted"/>
<dbReference type="AlphaFoldDB" id="A0AAV4AKA6"/>
<evidence type="ECO:0000313" key="4">
    <source>
        <dbReference type="Proteomes" id="UP000735302"/>
    </source>
</evidence>
<sequence length="105" mass="12082">MIHMSFDPQEKKIILIDLDVSEATQYYYCLLNPRFLETPVSATITIFLWLFMFFGMQAGYCKMAPNFEALIRPGQGHRWHSGKQIRPEIRRDHSVAGSSSATDVL</sequence>
<keyword evidence="2" id="KW-1133">Transmembrane helix</keyword>
<feature type="transmembrane region" description="Helical" evidence="2">
    <location>
        <begin position="40"/>
        <end position="60"/>
    </location>
</feature>
<keyword evidence="4" id="KW-1185">Reference proteome</keyword>
<evidence type="ECO:0000313" key="3">
    <source>
        <dbReference type="EMBL" id="GFO07687.1"/>
    </source>
</evidence>
<dbReference type="EMBL" id="BLXT01003904">
    <property type="protein sequence ID" value="GFO07687.1"/>
    <property type="molecule type" value="Genomic_DNA"/>
</dbReference>
<name>A0AAV4AKA6_9GAST</name>
<comment type="caution">
    <text evidence="3">The sequence shown here is derived from an EMBL/GenBank/DDBJ whole genome shotgun (WGS) entry which is preliminary data.</text>
</comment>
<organism evidence="3 4">
    <name type="scientific">Plakobranchus ocellatus</name>
    <dbReference type="NCBI Taxonomy" id="259542"/>
    <lineage>
        <taxon>Eukaryota</taxon>
        <taxon>Metazoa</taxon>
        <taxon>Spiralia</taxon>
        <taxon>Lophotrochozoa</taxon>
        <taxon>Mollusca</taxon>
        <taxon>Gastropoda</taxon>
        <taxon>Heterobranchia</taxon>
        <taxon>Euthyneura</taxon>
        <taxon>Panpulmonata</taxon>
        <taxon>Sacoglossa</taxon>
        <taxon>Placobranchoidea</taxon>
        <taxon>Plakobranchidae</taxon>
        <taxon>Plakobranchus</taxon>
    </lineage>
</organism>
<reference evidence="3 4" key="1">
    <citation type="journal article" date="2021" name="Elife">
        <title>Chloroplast acquisition without the gene transfer in kleptoplastic sea slugs, Plakobranchus ocellatus.</title>
        <authorList>
            <person name="Maeda T."/>
            <person name="Takahashi S."/>
            <person name="Yoshida T."/>
            <person name="Shimamura S."/>
            <person name="Takaki Y."/>
            <person name="Nagai Y."/>
            <person name="Toyoda A."/>
            <person name="Suzuki Y."/>
            <person name="Arimoto A."/>
            <person name="Ishii H."/>
            <person name="Satoh N."/>
            <person name="Nishiyama T."/>
            <person name="Hasebe M."/>
            <person name="Maruyama T."/>
            <person name="Minagawa J."/>
            <person name="Obokata J."/>
            <person name="Shigenobu S."/>
        </authorList>
    </citation>
    <scope>NUCLEOTIDE SEQUENCE [LARGE SCALE GENOMIC DNA]</scope>
</reference>